<dbReference type="Gene3D" id="3.40.640.10">
    <property type="entry name" value="Type I PLP-dependent aspartate aminotransferase-like (Major domain)"/>
    <property type="match status" value="1"/>
</dbReference>
<dbReference type="InterPro" id="IPR000653">
    <property type="entry name" value="DegT/StrS_aminotransferase"/>
</dbReference>
<accession>A0ABT6TKA0</accession>
<dbReference type="EMBL" id="JAGRPV010000001">
    <property type="protein sequence ID" value="MDI4647263.1"/>
    <property type="molecule type" value="Genomic_DNA"/>
</dbReference>
<dbReference type="InterPro" id="IPR015422">
    <property type="entry name" value="PyrdxlP-dep_Trfase_small"/>
</dbReference>
<dbReference type="InterPro" id="IPR015424">
    <property type="entry name" value="PyrdxlP-dep_Trfase"/>
</dbReference>
<dbReference type="Proteomes" id="UP001161691">
    <property type="component" value="Unassembled WGS sequence"/>
</dbReference>
<keyword evidence="2" id="KW-0808">Transferase</keyword>
<comment type="caution">
    <text evidence="2">The sequence shown here is derived from an EMBL/GenBank/DDBJ whole genome shotgun (WGS) entry which is preliminary data.</text>
</comment>
<dbReference type="Pfam" id="PF01041">
    <property type="entry name" value="DegT_DnrJ_EryC1"/>
    <property type="match status" value="1"/>
</dbReference>
<sequence length="426" mass="46764">MSKLAIHGGAAVGALNVPAWPIFGKRELELVADVVSSGNWGFLGPKEQEFEASFARFCGTGYGVAVANGTVSLKLALEALGIGPGDEVIVPGLTWQATATAVLDVNAVPVLVDVEPDTYTIDPRAIEAAVTTRTRAIIPVHLYGRIADMDAIMRLADRYRLHVVEDCAHQHGSEWKGRPVGSIGSVGSFSFQSSKIINAGEGGFLTTNSQGLADLLQSLKMCGRDARAGAPVMHSGNYRMTEFQAAILIAQLDRLETQNAERDRNALELERALSELPGLRPLYRSPNITKQSYYCLTVRYDREAWDGIPKEAFMAALVAELEGTLNCSNVYEPLNASPFYNPRNKNTHKLSDAYWRAIDPSRFELPVSERAFAEEAINFSHTMLLLGAADRRRLADAANKIFEHRHELREAAQTRRSQREPLSEVV</sequence>
<dbReference type="RefSeq" id="WP_282910038.1">
    <property type="nucleotide sequence ID" value="NZ_JAGRPV010000001.1"/>
</dbReference>
<dbReference type="EC" id="2.6.1.-" evidence="2"/>
<dbReference type="CDD" id="cd00616">
    <property type="entry name" value="AHBA_syn"/>
    <property type="match status" value="1"/>
</dbReference>
<evidence type="ECO:0000313" key="2">
    <source>
        <dbReference type="EMBL" id="MDI4647263.1"/>
    </source>
</evidence>
<gene>
    <name evidence="2" type="ORF">KB449_19970</name>
</gene>
<comment type="similarity">
    <text evidence="1">Belongs to the DegT/DnrJ/EryC1 family.</text>
</comment>
<dbReference type="Gene3D" id="3.90.1150.10">
    <property type="entry name" value="Aspartate Aminotransferase, domain 1"/>
    <property type="match status" value="1"/>
</dbReference>
<evidence type="ECO:0000256" key="1">
    <source>
        <dbReference type="RuleBase" id="RU004508"/>
    </source>
</evidence>
<proteinExistence type="inferred from homology"/>
<keyword evidence="1" id="KW-0663">Pyridoxal phosphate</keyword>
<evidence type="ECO:0000313" key="3">
    <source>
        <dbReference type="Proteomes" id="UP001161691"/>
    </source>
</evidence>
<keyword evidence="3" id="KW-1185">Reference proteome</keyword>
<reference evidence="2" key="1">
    <citation type="submission" date="2023-04" db="EMBL/GenBank/DDBJ databases">
        <title>Comparative genomic analysis of Cohnella hashimotonis sp. nov., isolated from the International Space Station.</title>
        <authorList>
            <person name="Venkateswaran K."/>
            <person name="Simpson A."/>
        </authorList>
    </citation>
    <scope>NUCLEOTIDE SEQUENCE</scope>
    <source>
        <strain evidence="2">F6_2S_P_1</strain>
    </source>
</reference>
<dbReference type="PANTHER" id="PTHR30244">
    <property type="entry name" value="TRANSAMINASE"/>
    <property type="match status" value="1"/>
</dbReference>
<dbReference type="PANTHER" id="PTHR30244:SF34">
    <property type="entry name" value="DTDP-4-AMINO-4,6-DIDEOXYGALACTOSE TRANSAMINASE"/>
    <property type="match status" value="1"/>
</dbReference>
<dbReference type="SUPFAM" id="SSF53383">
    <property type="entry name" value="PLP-dependent transferases"/>
    <property type="match status" value="1"/>
</dbReference>
<organism evidence="2 3">
    <name type="scientific">Cohnella hashimotonis</name>
    <dbReference type="NCBI Taxonomy" id="2826895"/>
    <lineage>
        <taxon>Bacteria</taxon>
        <taxon>Bacillati</taxon>
        <taxon>Bacillota</taxon>
        <taxon>Bacilli</taxon>
        <taxon>Bacillales</taxon>
        <taxon>Paenibacillaceae</taxon>
        <taxon>Cohnella</taxon>
    </lineage>
</organism>
<protein>
    <submittedName>
        <fullName evidence="2">DegT/DnrJ/EryC1/StrS family aminotransferase</fullName>
        <ecNumber evidence="2">2.6.1.-</ecNumber>
    </submittedName>
</protein>
<name>A0ABT6TKA0_9BACL</name>
<keyword evidence="2" id="KW-0032">Aminotransferase</keyword>
<dbReference type="InterPro" id="IPR015421">
    <property type="entry name" value="PyrdxlP-dep_Trfase_major"/>
</dbReference>
<dbReference type="GO" id="GO:0008483">
    <property type="term" value="F:transaminase activity"/>
    <property type="evidence" value="ECO:0007669"/>
    <property type="project" value="UniProtKB-KW"/>
</dbReference>